<gene>
    <name evidence="1" type="ORF">OUO13_06815</name>
</gene>
<protein>
    <submittedName>
        <fullName evidence="1">DUF3240 family protein</fullName>
    </submittedName>
</protein>
<accession>A0A9X3EC91</accession>
<organism evidence="1 2">
    <name type="scientific">Parathalassolituus penaei</name>
    <dbReference type="NCBI Taxonomy" id="2997323"/>
    <lineage>
        <taxon>Bacteria</taxon>
        <taxon>Pseudomonadati</taxon>
        <taxon>Pseudomonadota</taxon>
        <taxon>Gammaproteobacteria</taxon>
        <taxon>Oceanospirillales</taxon>
        <taxon>Oceanospirillaceae</taxon>
        <taxon>Parathalassolituus</taxon>
    </lineage>
</organism>
<name>A0A9X3EC91_9GAMM</name>
<dbReference type="AlphaFoldDB" id="A0A9X3EC91"/>
<proteinExistence type="predicted"/>
<dbReference type="Proteomes" id="UP001150830">
    <property type="component" value="Unassembled WGS sequence"/>
</dbReference>
<dbReference type="RefSeq" id="WP_283173108.1">
    <property type="nucleotide sequence ID" value="NZ_JAPNOA010000019.1"/>
</dbReference>
<dbReference type="Gene3D" id="3.30.70.120">
    <property type="match status" value="1"/>
</dbReference>
<dbReference type="Pfam" id="PF11582">
    <property type="entry name" value="DUF3240"/>
    <property type="match status" value="1"/>
</dbReference>
<dbReference type="InterPro" id="IPR015867">
    <property type="entry name" value="N-reg_PII/ATP_PRibTrfase_C"/>
</dbReference>
<evidence type="ECO:0000313" key="1">
    <source>
        <dbReference type="EMBL" id="MCY0964892.1"/>
    </source>
</evidence>
<keyword evidence="2" id="KW-1185">Reference proteome</keyword>
<evidence type="ECO:0000313" key="2">
    <source>
        <dbReference type="Proteomes" id="UP001150830"/>
    </source>
</evidence>
<reference evidence="1" key="1">
    <citation type="submission" date="2022-11" db="EMBL/GenBank/DDBJ databases">
        <title>Parathalassolutuus dongxingensis gen. nov., sp. nov., a novel member of family Oceanospirillaceae isolated from a coastal shrimp pond in Guangxi, China.</title>
        <authorList>
            <person name="Chen H."/>
        </authorList>
    </citation>
    <scope>NUCLEOTIDE SEQUENCE</scope>
    <source>
        <strain evidence="1">G-43</strain>
    </source>
</reference>
<dbReference type="EMBL" id="JAPNOA010000019">
    <property type="protein sequence ID" value="MCY0964892.1"/>
    <property type="molecule type" value="Genomic_DNA"/>
</dbReference>
<dbReference type="InterPro" id="IPR021634">
    <property type="entry name" value="DUF3240"/>
</dbReference>
<sequence>MNLIMLTVSVPPSRADLFTDWLLGQGWPGFTSWQGWGHSDRTDHLSLDEQIQGKQKRTLISLHMPKNHGEQLIAQMHQEFAGQDIHYWETAVLSAGSLNKNPDNKSH</sequence>
<comment type="caution">
    <text evidence="1">The sequence shown here is derived from an EMBL/GenBank/DDBJ whole genome shotgun (WGS) entry which is preliminary data.</text>
</comment>